<feature type="chain" id="PRO_5031216965" evidence="2">
    <location>
        <begin position="21"/>
        <end position="229"/>
    </location>
</feature>
<reference evidence="3 4" key="1">
    <citation type="submission" date="2020-08" db="EMBL/GenBank/DDBJ databases">
        <title>Genomic Encyclopedia of Type Strains, Phase IV (KMG-IV): sequencing the most valuable type-strain genomes for metagenomic binning, comparative biology and taxonomic classification.</title>
        <authorList>
            <person name="Goeker M."/>
        </authorList>
    </citation>
    <scope>NUCLEOTIDE SEQUENCE [LARGE SCALE GENOMIC DNA]</scope>
    <source>
        <strain evidence="3 4">DSM 16268</strain>
    </source>
</reference>
<dbReference type="AlphaFoldDB" id="A0A7W9CUM3"/>
<feature type="compositionally biased region" description="Low complexity" evidence="1">
    <location>
        <begin position="60"/>
        <end position="73"/>
    </location>
</feature>
<sequence>MQRIALLLLALLLVAPAARAAPEARSVPTETITAPRAPGMDVAPDTEAEPDPVVPPTAPQAPGAGPDGAPEAAEPVPAIEYDVAKLPTPVRRLREQLLDAAKSGDIEKLRPIIEANPEPPTLSLDEIGDPIAHLKSLSGDPDGREILAILSEVLEAGYVHVDIGTPQELYIWPYFARVPLDGLTPPQLVEMFRLLTASDYEEMKSYGAYVFYRTGITPDGAWAYFVSGE</sequence>
<dbReference type="Proteomes" id="UP000523821">
    <property type="component" value="Unassembled WGS sequence"/>
</dbReference>
<evidence type="ECO:0000256" key="2">
    <source>
        <dbReference type="SAM" id="SignalP"/>
    </source>
</evidence>
<accession>A0A7W9CUM3</accession>
<evidence type="ECO:0000313" key="4">
    <source>
        <dbReference type="Proteomes" id="UP000523821"/>
    </source>
</evidence>
<feature type="signal peptide" evidence="2">
    <location>
        <begin position="1"/>
        <end position="20"/>
    </location>
</feature>
<organism evidence="3 4">
    <name type="scientific">Prosthecomicrobium pneumaticum</name>
    <dbReference type="NCBI Taxonomy" id="81895"/>
    <lineage>
        <taxon>Bacteria</taxon>
        <taxon>Pseudomonadati</taxon>
        <taxon>Pseudomonadota</taxon>
        <taxon>Alphaproteobacteria</taxon>
        <taxon>Hyphomicrobiales</taxon>
        <taxon>Kaistiaceae</taxon>
        <taxon>Prosthecomicrobium</taxon>
    </lineage>
</organism>
<dbReference type="RefSeq" id="WP_183853162.1">
    <property type="nucleotide sequence ID" value="NZ_JACHOO010000002.1"/>
</dbReference>
<gene>
    <name evidence="3" type="ORF">GGQ63_000996</name>
</gene>
<comment type="caution">
    <text evidence="3">The sequence shown here is derived from an EMBL/GenBank/DDBJ whole genome shotgun (WGS) entry which is preliminary data.</text>
</comment>
<name>A0A7W9CUM3_9HYPH</name>
<protein>
    <submittedName>
        <fullName evidence="3">Uncharacterized protein</fullName>
    </submittedName>
</protein>
<keyword evidence="2" id="KW-0732">Signal</keyword>
<proteinExistence type="predicted"/>
<evidence type="ECO:0000313" key="3">
    <source>
        <dbReference type="EMBL" id="MBB5751944.1"/>
    </source>
</evidence>
<keyword evidence="4" id="KW-1185">Reference proteome</keyword>
<feature type="region of interest" description="Disordered" evidence="1">
    <location>
        <begin position="20"/>
        <end position="73"/>
    </location>
</feature>
<dbReference type="EMBL" id="JACHOO010000002">
    <property type="protein sequence ID" value="MBB5751944.1"/>
    <property type="molecule type" value="Genomic_DNA"/>
</dbReference>
<evidence type="ECO:0000256" key="1">
    <source>
        <dbReference type="SAM" id="MobiDB-lite"/>
    </source>
</evidence>